<reference evidence="1 2" key="1">
    <citation type="submission" date="2024-06" db="EMBL/GenBank/DDBJ databases">
        <authorList>
            <person name="Pan Q."/>
            <person name="Wen M."/>
            <person name="Jouanno E."/>
            <person name="Zahm M."/>
            <person name="Klopp C."/>
            <person name="Cabau C."/>
            <person name="Louis A."/>
            <person name="Berthelot C."/>
            <person name="Parey E."/>
            <person name="Roest Crollius H."/>
            <person name="Montfort J."/>
            <person name="Robinson-Rechavi M."/>
            <person name="Bouchez O."/>
            <person name="Lampietro C."/>
            <person name="Lopez Roques C."/>
            <person name="Donnadieu C."/>
            <person name="Postlethwait J."/>
            <person name="Bobe J."/>
            <person name="Verreycken H."/>
            <person name="Guiguen Y."/>
        </authorList>
    </citation>
    <scope>NUCLEOTIDE SEQUENCE [LARGE SCALE GENOMIC DNA]</scope>
    <source>
        <strain evidence="1">Up_M1</strain>
        <tissue evidence="1">Testis</tissue>
    </source>
</reference>
<sequence length="66" mass="7967">MEEDMQEVNEGHGQWRMRAWYIKGYDLRSALWLCYRWFAQCLLFCCCDVTVMVKRRSKTCCVCNDS</sequence>
<evidence type="ECO:0000313" key="1">
    <source>
        <dbReference type="EMBL" id="KAL1006119.1"/>
    </source>
</evidence>
<proteinExistence type="predicted"/>
<keyword evidence="2" id="KW-1185">Reference proteome</keyword>
<organism evidence="1 2">
    <name type="scientific">Umbra pygmaea</name>
    <name type="common">Eastern mudminnow</name>
    <dbReference type="NCBI Taxonomy" id="75934"/>
    <lineage>
        <taxon>Eukaryota</taxon>
        <taxon>Metazoa</taxon>
        <taxon>Chordata</taxon>
        <taxon>Craniata</taxon>
        <taxon>Vertebrata</taxon>
        <taxon>Euteleostomi</taxon>
        <taxon>Actinopterygii</taxon>
        <taxon>Neopterygii</taxon>
        <taxon>Teleostei</taxon>
        <taxon>Protacanthopterygii</taxon>
        <taxon>Esociformes</taxon>
        <taxon>Umbridae</taxon>
        <taxon>Umbra</taxon>
    </lineage>
</organism>
<protein>
    <submittedName>
        <fullName evidence="1">Uncharacterized protein</fullName>
    </submittedName>
</protein>
<dbReference type="AlphaFoldDB" id="A0ABD0XAX5"/>
<accession>A0ABD0XAX5</accession>
<evidence type="ECO:0000313" key="2">
    <source>
        <dbReference type="Proteomes" id="UP001557470"/>
    </source>
</evidence>
<gene>
    <name evidence="1" type="ORF">UPYG_G00068080</name>
</gene>
<name>A0ABD0XAX5_UMBPY</name>
<dbReference type="Proteomes" id="UP001557470">
    <property type="component" value="Unassembled WGS sequence"/>
</dbReference>
<dbReference type="EMBL" id="JAGEUA010000002">
    <property type="protein sequence ID" value="KAL1006119.1"/>
    <property type="molecule type" value="Genomic_DNA"/>
</dbReference>
<comment type="caution">
    <text evidence="1">The sequence shown here is derived from an EMBL/GenBank/DDBJ whole genome shotgun (WGS) entry which is preliminary data.</text>
</comment>